<keyword evidence="7" id="KW-1015">Disulfide bond</keyword>
<evidence type="ECO:0000313" key="10">
    <source>
        <dbReference type="EMBL" id="KAJ3662916.1"/>
    </source>
</evidence>
<proteinExistence type="inferred from homology"/>
<feature type="chain" id="PRO_5041212540" description="Peptidase C1A papain C-terminal domain-containing protein" evidence="8">
    <location>
        <begin position="21"/>
        <end position="288"/>
    </location>
</feature>
<keyword evidence="2" id="KW-0645">Protease</keyword>
<dbReference type="GO" id="GO:0008234">
    <property type="term" value="F:cysteine-type peptidase activity"/>
    <property type="evidence" value="ECO:0007669"/>
    <property type="project" value="UniProtKB-KW"/>
</dbReference>
<keyword evidence="3 8" id="KW-0732">Signal</keyword>
<accession>A0AA38MNE4</accession>
<dbReference type="Gene3D" id="3.90.70.10">
    <property type="entry name" value="Cysteine proteinases"/>
    <property type="match status" value="1"/>
</dbReference>
<dbReference type="AlphaFoldDB" id="A0AA38MNE4"/>
<comment type="similarity">
    <text evidence="1">Belongs to the peptidase C1 family.</text>
</comment>
<evidence type="ECO:0000256" key="7">
    <source>
        <dbReference type="ARBA" id="ARBA00023157"/>
    </source>
</evidence>
<feature type="domain" description="Peptidase C1A papain C-terminal" evidence="9">
    <location>
        <begin position="37"/>
        <end position="285"/>
    </location>
</feature>
<evidence type="ECO:0000256" key="8">
    <source>
        <dbReference type="SAM" id="SignalP"/>
    </source>
</evidence>
<evidence type="ECO:0000256" key="3">
    <source>
        <dbReference type="ARBA" id="ARBA00022729"/>
    </source>
</evidence>
<dbReference type="PANTHER" id="PTHR12411">
    <property type="entry name" value="CYSTEINE PROTEASE FAMILY C1-RELATED"/>
    <property type="match status" value="1"/>
</dbReference>
<sequence length="288" mass="32024">MNKYFLLSVVIFTAVALTYGKIKLNIVTQKTEDDVEIPETFDAREQWPDCADIIGTIRDQAACGSCWAFGAVEAMSDRICIHSDAKVKVLISAEDLMDCCTQCGGCNGGWTYDAWEYWGKTGIVTGGLYGTKDSCKPYSIAPCEHYMEGELPTCGPYQKTPECKTVCDERVDIVYNEDLRTGSVYLIAMDDVEQIQIEILTNGPVEADYDVYEDFFSYSSGVYQHIDGDYVGGHAIKIIGWGVEDGTDYWLVVNSWNAEWGDNGYFKIKRGTSECGIEYDVVAGLPNL</sequence>
<evidence type="ECO:0000256" key="5">
    <source>
        <dbReference type="ARBA" id="ARBA00022807"/>
    </source>
</evidence>
<dbReference type="Pfam" id="PF00112">
    <property type="entry name" value="Peptidase_C1"/>
    <property type="match status" value="1"/>
</dbReference>
<dbReference type="InterPro" id="IPR038765">
    <property type="entry name" value="Papain-like_cys_pep_sf"/>
</dbReference>
<protein>
    <recommendedName>
        <fullName evidence="9">Peptidase C1A papain C-terminal domain-containing protein</fullName>
    </recommendedName>
</protein>
<dbReference type="InterPro" id="IPR013128">
    <property type="entry name" value="Peptidase_C1A"/>
</dbReference>
<dbReference type="InterPro" id="IPR000169">
    <property type="entry name" value="Pept_cys_AS"/>
</dbReference>
<keyword evidence="4" id="KW-0378">Hydrolase</keyword>
<keyword evidence="6" id="KW-0865">Zymogen</keyword>
<dbReference type="SUPFAM" id="SSF54001">
    <property type="entry name" value="Cysteine proteinases"/>
    <property type="match status" value="1"/>
</dbReference>
<dbReference type="SMART" id="SM00645">
    <property type="entry name" value="Pept_C1"/>
    <property type="match status" value="1"/>
</dbReference>
<dbReference type="InterPro" id="IPR025660">
    <property type="entry name" value="Pept_his_AS"/>
</dbReference>
<dbReference type="CDD" id="cd02620">
    <property type="entry name" value="Peptidase_C1A_CathepsinB"/>
    <property type="match status" value="1"/>
</dbReference>
<dbReference type="Proteomes" id="UP001168821">
    <property type="component" value="Unassembled WGS sequence"/>
</dbReference>
<dbReference type="PROSITE" id="PS00639">
    <property type="entry name" value="THIOL_PROTEASE_HIS"/>
    <property type="match status" value="1"/>
</dbReference>
<evidence type="ECO:0000313" key="11">
    <source>
        <dbReference type="Proteomes" id="UP001168821"/>
    </source>
</evidence>
<feature type="signal peptide" evidence="8">
    <location>
        <begin position="1"/>
        <end position="20"/>
    </location>
</feature>
<evidence type="ECO:0000256" key="1">
    <source>
        <dbReference type="ARBA" id="ARBA00008455"/>
    </source>
</evidence>
<keyword evidence="5" id="KW-0788">Thiol protease</keyword>
<evidence type="ECO:0000256" key="4">
    <source>
        <dbReference type="ARBA" id="ARBA00022801"/>
    </source>
</evidence>
<evidence type="ECO:0000259" key="9">
    <source>
        <dbReference type="SMART" id="SM00645"/>
    </source>
</evidence>
<comment type="caution">
    <text evidence="10">The sequence shown here is derived from an EMBL/GenBank/DDBJ whole genome shotgun (WGS) entry which is preliminary data.</text>
</comment>
<dbReference type="GO" id="GO:0006508">
    <property type="term" value="P:proteolysis"/>
    <property type="evidence" value="ECO:0007669"/>
    <property type="project" value="UniProtKB-KW"/>
</dbReference>
<dbReference type="FunFam" id="3.90.70.10:FF:000031">
    <property type="entry name" value="Cathepsin B"/>
    <property type="match status" value="1"/>
</dbReference>
<dbReference type="PRINTS" id="PR00705">
    <property type="entry name" value="PAPAIN"/>
</dbReference>
<dbReference type="EMBL" id="JALNTZ010000002">
    <property type="protein sequence ID" value="KAJ3662916.1"/>
    <property type="molecule type" value="Genomic_DNA"/>
</dbReference>
<dbReference type="InterPro" id="IPR000668">
    <property type="entry name" value="Peptidase_C1A_C"/>
</dbReference>
<gene>
    <name evidence="10" type="ORF">Zmor_007231</name>
</gene>
<organism evidence="10 11">
    <name type="scientific">Zophobas morio</name>
    <dbReference type="NCBI Taxonomy" id="2755281"/>
    <lineage>
        <taxon>Eukaryota</taxon>
        <taxon>Metazoa</taxon>
        <taxon>Ecdysozoa</taxon>
        <taxon>Arthropoda</taxon>
        <taxon>Hexapoda</taxon>
        <taxon>Insecta</taxon>
        <taxon>Pterygota</taxon>
        <taxon>Neoptera</taxon>
        <taxon>Endopterygota</taxon>
        <taxon>Coleoptera</taxon>
        <taxon>Polyphaga</taxon>
        <taxon>Cucujiformia</taxon>
        <taxon>Tenebrionidae</taxon>
        <taxon>Zophobas</taxon>
    </lineage>
</organism>
<reference evidence="10" key="1">
    <citation type="journal article" date="2023" name="G3 (Bethesda)">
        <title>Whole genome assemblies of Zophobas morio and Tenebrio molitor.</title>
        <authorList>
            <person name="Kaur S."/>
            <person name="Stinson S.A."/>
            <person name="diCenzo G.C."/>
        </authorList>
    </citation>
    <scope>NUCLEOTIDE SEQUENCE</scope>
    <source>
        <strain evidence="10">QUZm001</strain>
    </source>
</reference>
<keyword evidence="11" id="KW-1185">Reference proteome</keyword>
<dbReference type="PROSITE" id="PS00139">
    <property type="entry name" value="THIOL_PROTEASE_CYS"/>
    <property type="match status" value="1"/>
</dbReference>
<evidence type="ECO:0000256" key="2">
    <source>
        <dbReference type="ARBA" id="ARBA00022670"/>
    </source>
</evidence>
<evidence type="ECO:0000256" key="6">
    <source>
        <dbReference type="ARBA" id="ARBA00023145"/>
    </source>
</evidence>
<name>A0AA38MNE4_9CUCU</name>